<protein>
    <submittedName>
        <fullName evidence="1">6-oxocamphor hydrolase</fullName>
        <ecNumber evidence="1">3.7.1.18</ecNumber>
    </submittedName>
</protein>
<proteinExistence type="predicted"/>
<evidence type="ECO:0000313" key="1">
    <source>
        <dbReference type="EMBL" id="SAL32728.1"/>
    </source>
</evidence>
<gene>
    <name evidence="1" type="primary">camK</name>
    <name evidence="1" type="ORF">AWB69_02863</name>
</gene>
<dbReference type="GO" id="GO:0016787">
    <property type="term" value="F:hydrolase activity"/>
    <property type="evidence" value="ECO:0007669"/>
    <property type="project" value="UniProtKB-KW"/>
</dbReference>
<sequence length="130" mass="14597">MQTNLENYFTAYSNLKLMRDEDGVLVVQFHSNGGPLTFTAEVHTEVVDAFYRISQDRANKIVILTGTGGDFMTGVDWASFKDVSDPDVWSQIHDEGVQVLENIANIAYSGDRDHSFRLNVTAAHKMVLRD</sequence>
<keyword evidence="1" id="KW-0378">Hydrolase</keyword>
<dbReference type="EMBL" id="FCOK02000016">
    <property type="protein sequence ID" value="SAL32728.1"/>
    <property type="molecule type" value="Genomic_DNA"/>
</dbReference>
<dbReference type="SUPFAM" id="SSF52096">
    <property type="entry name" value="ClpP/crotonase"/>
    <property type="match status" value="1"/>
</dbReference>
<dbReference type="Gene3D" id="3.90.226.10">
    <property type="entry name" value="2-enoyl-CoA Hydratase, Chain A, domain 1"/>
    <property type="match status" value="1"/>
</dbReference>
<reference evidence="1 2" key="1">
    <citation type="submission" date="2016-01" db="EMBL/GenBank/DDBJ databases">
        <authorList>
            <person name="Oliw E.H."/>
        </authorList>
    </citation>
    <scope>NUCLEOTIDE SEQUENCE [LARGE SCALE GENOMIC DNA]</scope>
    <source>
        <strain evidence="1">LMG 27134</strain>
    </source>
</reference>
<dbReference type="EC" id="3.7.1.18" evidence="1"/>
<dbReference type="RefSeq" id="WP_062085556.1">
    <property type="nucleotide sequence ID" value="NZ_FCOK02000016.1"/>
</dbReference>
<dbReference type="OrthoDB" id="9807606at2"/>
<name>A0A158GKS9_9BURK</name>
<dbReference type="Proteomes" id="UP000054683">
    <property type="component" value="Unassembled WGS sequence"/>
</dbReference>
<organism evidence="1 2">
    <name type="scientific">Caballeronia udeis</name>
    <dbReference type="NCBI Taxonomy" id="1232866"/>
    <lineage>
        <taxon>Bacteria</taxon>
        <taxon>Pseudomonadati</taxon>
        <taxon>Pseudomonadota</taxon>
        <taxon>Betaproteobacteria</taxon>
        <taxon>Burkholderiales</taxon>
        <taxon>Burkholderiaceae</taxon>
        <taxon>Caballeronia</taxon>
    </lineage>
</organism>
<evidence type="ECO:0000313" key="2">
    <source>
        <dbReference type="Proteomes" id="UP000054683"/>
    </source>
</evidence>
<dbReference type="AlphaFoldDB" id="A0A158GKS9"/>
<accession>A0A158GKS9</accession>
<dbReference type="InterPro" id="IPR029045">
    <property type="entry name" value="ClpP/crotonase-like_dom_sf"/>
</dbReference>